<dbReference type="Gene3D" id="3.30.2090.10">
    <property type="entry name" value="Multidrug efflux transporter AcrB TolC docking domain, DN and DC subdomains"/>
    <property type="match status" value="2"/>
</dbReference>
<evidence type="ECO:0000313" key="3">
    <source>
        <dbReference type="EMBL" id="MBB6480927.1"/>
    </source>
</evidence>
<gene>
    <name evidence="3" type="ORF">HNR50_002600</name>
</gene>
<protein>
    <submittedName>
        <fullName evidence="3">Multidrug efflux pump subunit AcrB</fullName>
    </submittedName>
</protein>
<dbReference type="AlphaFoldDB" id="A0A841RCG9"/>
<dbReference type="GO" id="GO:0005886">
    <property type="term" value="C:plasma membrane"/>
    <property type="evidence" value="ECO:0007669"/>
    <property type="project" value="TreeGrafter"/>
</dbReference>
<accession>A0A841RCG9</accession>
<dbReference type="Gene3D" id="3.30.70.1440">
    <property type="entry name" value="Multidrug efflux transporter AcrB pore domain"/>
    <property type="match status" value="1"/>
</dbReference>
<dbReference type="RefSeq" id="WP_184747171.1">
    <property type="nucleotide sequence ID" value="NZ_JACHGJ010000004.1"/>
</dbReference>
<dbReference type="InterPro" id="IPR001036">
    <property type="entry name" value="Acrflvin-R"/>
</dbReference>
<keyword evidence="2" id="KW-0812">Transmembrane</keyword>
<name>A0A841RCG9_9SPIO</name>
<feature type="compositionally biased region" description="Basic and acidic residues" evidence="1">
    <location>
        <begin position="1028"/>
        <end position="1049"/>
    </location>
</feature>
<dbReference type="GO" id="GO:0042910">
    <property type="term" value="F:xenobiotic transmembrane transporter activity"/>
    <property type="evidence" value="ECO:0007669"/>
    <property type="project" value="TreeGrafter"/>
</dbReference>
<dbReference type="InterPro" id="IPR027463">
    <property type="entry name" value="AcrB_DN_DC_subdom"/>
</dbReference>
<feature type="transmembrane region" description="Helical" evidence="2">
    <location>
        <begin position="428"/>
        <end position="448"/>
    </location>
</feature>
<feature type="transmembrane region" description="Helical" evidence="2">
    <location>
        <begin position="385"/>
        <end position="408"/>
    </location>
</feature>
<feature type="transmembrane region" description="Helical" evidence="2">
    <location>
        <begin position="335"/>
        <end position="352"/>
    </location>
</feature>
<comment type="caution">
    <text evidence="3">The sequence shown here is derived from an EMBL/GenBank/DDBJ whole genome shotgun (WGS) entry which is preliminary data.</text>
</comment>
<proteinExistence type="predicted"/>
<feature type="transmembrane region" description="Helical" evidence="2">
    <location>
        <begin position="460"/>
        <end position="485"/>
    </location>
</feature>
<keyword evidence="2" id="KW-1133">Transmembrane helix</keyword>
<dbReference type="Proteomes" id="UP000587760">
    <property type="component" value="Unassembled WGS sequence"/>
</dbReference>
<organism evidence="3 4">
    <name type="scientific">Spirochaeta isovalerica</name>
    <dbReference type="NCBI Taxonomy" id="150"/>
    <lineage>
        <taxon>Bacteria</taxon>
        <taxon>Pseudomonadati</taxon>
        <taxon>Spirochaetota</taxon>
        <taxon>Spirochaetia</taxon>
        <taxon>Spirochaetales</taxon>
        <taxon>Spirochaetaceae</taxon>
        <taxon>Spirochaeta</taxon>
    </lineage>
</organism>
<keyword evidence="4" id="KW-1185">Reference proteome</keyword>
<feature type="transmembrane region" description="Helical" evidence="2">
    <location>
        <begin position="960"/>
        <end position="977"/>
    </location>
</feature>
<feature type="transmembrane region" description="Helical" evidence="2">
    <location>
        <begin position="855"/>
        <end position="876"/>
    </location>
</feature>
<feature type="transmembrane region" description="Helical" evidence="2">
    <location>
        <begin position="911"/>
        <end position="932"/>
    </location>
</feature>
<dbReference type="SUPFAM" id="SSF82693">
    <property type="entry name" value="Multidrug efflux transporter AcrB pore domain, PN1, PN2, PC1 and PC2 subdomains"/>
    <property type="match status" value="2"/>
</dbReference>
<keyword evidence="2" id="KW-0472">Membrane</keyword>
<dbReference type="EMBL" id="JACHGJ010000004">
    <property type="protein sequence ID" value="MBB6480927.1"/>
    <property type="molecule type" value="Genomic_DNA"/>
</dbReference>
<dbReference type="PRINTS" id="PR00702">
    <property type="entry name" value="ACRIFLAVINRP"/>
</dbReference>
<evidence type="ECO:0000313" key="4">
    <source>
        <dbReference type="Proteomes" id="UP000587760"/>
    </source>
</evidence>
<feature type="transmembrane region" description="Helical" evidence="2">
    <location>
        <begin position="885"/>
        <end position="905"/>
    </location>
</feature>
<feature type="transmembrane region" description="Helical" evidence="2">
    <location>
        <begin position="527"/>
        <end position="545"/>
    </location>
</feature>
<evidence type="ECO:0000256" key="1">
    <source>
        <dbReference type="SAM" id="MobiDB-lite"/>
    </source>
</evidence>
<feature type="transmembrane region" description="Helical" evidence="2">
    <location>
        <begin position="12"/>
        <end position="31"/>
    </location>
</feature>
<feature type="transmembrane region" description="Helical" evidence="2">
    <location>
        <begin position="989"/>
        <end position="1015"/>
    </location>
</feature>
<evidence type="ECO:0000256" key="2">
    <source>
        <dbReference type="SAM" id="Phobius"/>
    </source>
</evidence>
<sequence length="1049" mass="116993">MRKILNFFTENAVLANWIMLIILMAGVFGLYNMKMRIWPKMELNYINIDVPYPGASALEVEEGVITKIEENLKGMEGLEGVYSSSMDGYGNIFLIISSSQPMAKSIDKVRNIVSSVGNYPSGAETPVVYQETSWNRAMLITIYGPEDVSALKNVVQEFEDDLLRSGKISQINSWGLPSRHIYVEVLPESLRRYGLTINDISRAIGSANLNISSGAIVTDQERILIRTYSKQYEAGEIGNIPVYSAIDGTKVLLREICTVEEKWPDNVFYTEVNGQTAVGLNIMYNNNEDVIEIAEAVDAKIEEYNEKYEGLVTFEPFIRDVDEIETRLGTLTKNGLIGLVLVVLILGIFLNIRLSLWVALGIPISFAGLMFVIWTMGITINEMSLFGMIMVIGILVDDGIVIGESIFYQWEKGGKSAMRAAIDGTLDVIQPVFVSIITTMIAFAPYFFMYGEMGGYVWQIGTVVVICLGFSLIEAAIILPVHLAHSKSMSPDQKRHYLREKMNNGIVHFIHNIYGPFLRFCLKYKWAVMSFMVAVILTLAGAFMGNHVKAVFFPEVEMPYAVINLEIPSGTSASISDRIRDDVIDRSLAFAEEYAMPDKGYDNGIVNYVSWSNGSTISIFLTLIPNEVRNFTVKDFSDQLSQNLGFFPEVESITVGGESAFGGNPISVRFLSLDYDQLIKAAELFKEELKGIDGVKDIQDDTPLGDREFVISLKPKGEALGLNLMDVTSQLRQGFYGQDVMTLQKGRDEVKIIVQFPREARKSISQIEDLPIMTPTGAYVPFKEIATYTIERGIKNIRHENGYRSIRVFANLDDSRNDLNVVLADINDDVIPRVLSQVEGVSKSFSGQSEEVSKMINSMVFSMAMAVIIMFTILLFQMKSFAEAGLVMTLIPLGFMGSIIGHYIVGIPVSFISFLGSIALAGIIVNDSVVFIDKYNKLYKEEGLPVEEAIYQAGIQRFRPIIMTTLTTAIGLGPLIFQKSIGGQFLIPMAVSVAFGLLFGTTITLLMLPSALYIIDDFKKMRERRRDKRTDKQYLPDFEAEKNPDPLPV</sequence>
<dbReference type="SUPFAM" id="SSF82866">
    <property type="entry name" value="Multidrug efflux transporter AcrB transmembrane domain"/>
    <property type="match status" value="2"/>
</dbReference>
<reference evidence="3 4" key="1">
    <citation type="submission" date="2020-08" db="EMBL/GenBank/DDBJ databases">
        <title>Genomic Encyclopedia of Type Strains, Phase IV (KMG-IV): sequencing the most valuable type-strain genomes for metagenomic binning, comparative biology and taxonomic classification.</title>
        <authorList>
            <person name="Goeker M."/>
        </authorList>
    </citation>
    <scope>NUCLEOTIDE SEQUENCE [LARGE SCALE GENOMIC DNA]</scope>
    <source>
        <strain evidence="3 4">DSM 2461</strain>
    </source>
</reference>
<feature type="transmembrane region" description="Helical" evidence="2">
    <location>
        <begin position="358"/>
        <end position="378"/>
    </location>
</feature>
<dbReference type="SUPFAM" id="SSF82714">
    <property type="entry name" value="Multidrug efflux transporter AcrB TolC docking domain, DN and DC subdomains"/>
    <property type="match status" value="2"/>
</dbReference>
<dbReference type="Gene3D" id="3.30.70.1430">
    <property type="entry name" value="Multidrug efflux transporter AcrB pore domain"/>
    <property type="match status" value="2"/>
</dbReference>
<dbReference type="PANTHER" id="PTHR32063:SF33">
    <property type="entry name" value="RND SUPERFAMILY EFFLUX PUMP PERMEASE COMPONENT"/>
    <property type="match status" value="1"/>
</dbReference>
<feature type="region of interest" description="Disordered" evidence="1">
    <location>
        <begin position="1026"/>
        <end position="1049"/>
    </location>
</feature>
<dbReference type="PANTHER" id="PTHR32063">
    <property type="match status" value="1"/>
</dbReference>
<dbReference type="Pfam" id="PF00873">
    <property type="entry name" value="ACR_tran"/>
    <property type="match status" value="1"/>
</dbReference>
<dbReference type="Gene3D" id="1.20.1640.10">
    <property type="entry name" value="Multidrug efflux transporter AcrB transmembrane domain"/>
    <property type="match status" value="2"/>
</dbReference>
<dbReference type="Gene3D" id="3.30.70.1320">
    <property type="entry name" value="Multidrug efflux transporter AcrB pore domain like"/>
    <property type="match status" value="1"/>
</dbReference>